<dbReference type="Pfam" id="PF20151">
    <property type="entry name" value="DUF6533"/>
    <property type="match status" value="1"/>
</dbReference>
<evidence type="ECO:0000256" key="1">
    <source>
        <dbReference type="SAM" id="Phobius"/>
    </source>
</evidence>
<keyword evidence="1" id="KW-0812">Transmembrane</keyword>
<feature type="transmembrane region" description="Helical" evidence="1">
    <location>
        <begin position="93"/>
        <end position="111"/>
    </location>
</feature>
<feature type="transmembrane region" description="Helical" evidence="1">
    <location>
        <begin position="238"/>
        <end position="259"/>
    </location>
</feature>
<feature type="transmembrane region" description="Helical" evidence="1">
    <location>
        <begin position="209"/>
        <end position="232"/>
    </location>
</feature>
<comment type="caution">
    <text evidence="3">The sequence shown here is derived from an EMBL/GenBank/DDBJ whole genome shotgun (WGS) entry which is preliminary data.</text>
</comment>
<gene>
    <name evidence="3" type="ORF">P691DRAFT_775626</name>
</gene>
<organism evidence="3 4">
    <name type="scientific">Macrolepiota fuliginosa MF-IS2</name>
    <dbReference type="NCBI Taxonomy" id="1400762"/>
    <lineage>
        <taxon>Eukaryota</taxon>
        <taxon>Fungi</taxon>
        <taxon>Dikarya</taxon>
        <taxon>Basidiomycota</taxon>
        <taxon>Agaricomycotina</taxon>
        <taxon>Agaricomycetes</taxon>
        <taxon>Agaricomycetidae</taxon>
        <taxon>Agaricales</taxon>
        <taxon>Agaricineae</taxon>
        <taxon>Agaricaceae</taxon>
        <taxon>Macrolepiota</taxon>
    </lineage>
</organism>
<evidence type="ECO:0000313" key="3">
    <source>
        <dbReference type="EMBL" id="KAF9448153.1"/>
    </source>
</evidence>
<dbReference type="Proteomes" id="UP000807342">
    <property type="component" value="Unassembled WGS sequence"/>
</dbReference>
<keyword evidence="1" id="KW-1133">Transmembrane helix</keyword>
<feature type="domain" description="DUF6533" evidence="2">
    <location>
        <begin position="22"/>
        <end position="67"/>
    </location>
</feature>
<feature type="transmembrane region" description="Helical" evidence="1">
    <location>
        <begin position="158"/>
        <end position="188"/>
    </location>
</feature>
<proteinExistence type="predicted"/>
<dbReference type="OrthoDB" id="2645170at2759"/>
<feature type="transmembrane region" description="Helical" evidence="1">
    <location>
        <begin position="20"/>
        <end position="36"/>
    </location>
</feature>
<evidence type="ECO:0000313" key="4">
    <source>
        <dbReference type="Proteomes" id="UP000807342"/>
    </source>
</evidence>
<keyword evidence="1" id="KW-0472">Membrane</keyword>
<dbReference type="EMBL" id="MU151171">
    <property type="protein sequence ID" value="KAF9448153.1"/>
    <property type="molecule type" value="Genomic_DNA"/>
</dbReference>
<reference evidence="3" key="1">
    <citation type="submission" date="2020-11" db="EMBL/GenBank/DDBJ databases">
        <authorList>
            <consortium name="DOE Joint Genome Institute"/>
            <person name="Ahrendt S."/>
            <person name="Riley R."/>
            <person name="Andreopoulos W."/>
            <person name="Labutti K."/>
            <person name="Pangilinan J."/>
            <person name="Ruiz-Duenas F.J."/>
            <person name="Barrasa J.M."/>
            <person name="Sanchez-Garcia M."/>
            <person name="Camarero S."/>
            <person name="Miyauchi S."/>
            <person name="Serrano A."/>
            <person name="Linde D."/>
            <person name="Babiker R."/>
            <person name="Drula E."/>
            <person name="Ayuso-Fernandez I."/>
            <person name="Pacheco R."/>
            <person name="Padilla G."/>
            <person name="Ferreira P."/>
            <person name="Barriuso J."/>
            <person name="Kellner H."/>
            <person name="Castanera R."/>
            <person name="Alfaro M."/>
            <person name="Ramirez L."/>
            <person name="Pisabarro A.G."/>
            <person name="Kuo A."/>
            <person name="Tritt A."/>
            <person name="Lipzen A."/>
            <person name="He G."/>
            <person name="Yan M."/>
            <person name="Ng V."/>
            <person name="Cullen D."/>
            <person name="Martin F."/>
            <person name="Rosso M.-N."/>
            <person name="Henrissat B."/>
            <person name="Hibbett D."/>
            <person name="Martinez A.T."/>
            <person name="Grigoriev I.V."/>
        </authorList>
    </citation>
    <scope>NUCLEOTIDE SEQUENCE</scope>
    <source>
        <strain evidence="3">MF-IS2</strain>
    </source>
</reference>
<feature type="transmembrane region" description="Helical" evidence="1">
    <location>
        <begin position="123"/>
        <end position="146"/>
    </location>
</feature>
<accession>A0A9P5XBU7</accession>
<dbReference type="AlphaFoldDB" id="A0A9P5XBU7"/>
<dbReference type="InterPro" id="IPR045340">
    <property type="entry name" value="DUF6533"/>
</dbReference>
<sequence length="296" mass="33830">MASPIKEQMIQMGIVQARRVNYTMLSSVTIMIFDWMLTFNMETSLIWKSKWNTTKVLYLITRYLPFITLPVLLYHEFPGVALSKSACKQLHDYGAYAFVVGACFSEMLLTIRTWAIWGKGRGLTYALFGTFTLMWIAVFILMGFYIKFSKHDVSPAPQLVGCVLLSAGLYLALCFVLLVLYDAVTLVLMMMRGMSAFRSGRNSELFRVVYRDGIIYYVYLFGLSLLNIIVIFKLPRKYVTLLVTITGIVHSVLACRVILHIREQAYNQKKSSVRIENGENVELALRRGLFEPRASV</sequence>
<feature type="transmembrane region" description="Helical" evidence="1">
    <location>
        <begin position="56"/>
        <end position="73"/>
    </location>
</feature>
<keyword evidence="4" id="KW-1185">Reference proteome</keyword>
<protein>
    <recommendedName>
        <fullName evidence="2">DUF6533 domain-containing protein</fullName>
    </recommendedName>
</protein>
<name>A0A9P5XBU7_9AGAR</name>
<evidence type="ECO:0000259" key="2">
    <source>
        <dbReference type="Pfam" id="PF20151"/>
    </source>
</evidence>